<name>A0AAE3NA92_9BURK</name>
<sequence length="72" mass="7799">MRIYKVRIIDSAGRLHRFIKAASSARAVESLYWARFGVVRLMSVVGVGKDDPLPAGAGFRPASAWPRSGPAT</sequence>
<reference evidence="1" key="1">
    <citation type="submission" date="2023-01" db="EMBL/GenBank/DDBJ databases">
        <title>Xenophilus mangrovi sp. nov., isolated from soil of Mangrove nature reserve.</title>
        <authorList>
            <person name="Xu S."/>
            <person name="Liu Z."/>
            <person name="Xu Y."/>
        </authorList>
    </citation>
    <scope>NUCLEOTIDE SEQUENCE</scope>
    <source>
        <strain evidence="1">YW8</strain>
    </source>
</reference>
<evidence type="ECO:0000313" key="2">
    <source>
        <dbReference type="Proteomes" id="UP001212602"/>
    </source>
</evidence>
<protein>
    <submittedName>
        <fullName evidence="1">Uncharacterized protein</fullName>
    </submittedName>
</protein>
<dbReference type="AlphaFoldDB" id="A0AAE3NA92"/>
<dbReference type="RefSeq" id="WP_271427846.1">
    <property type="nucleotide sequence ID" value="NZ_JAQIPB010000003.1"/>
</dbReference>
<dbReference type="Proteomes" id="UP001212602">
    <property type="component" value="Unassembled WGS sequence"/>
</dbReference>
<gene>
    <name evidence="1" type="ORF">PGB34_09545</name>
</gene>
<dbReference type="EMBL" id="JAQIPB010000003">
    <property type="protein sequence ID" value="MDA7416607.1"/>
    <property type="molecule type" value="Genomic_DNA"/>
</dbReference>
<keyword evidence="2" id="KW-1185">Reference proteome</keyword>
<evidence type="ECO:0000313" key="1">
    <source>
        <dbReference type="EMBL" id="MDA7416607.1"/>
    </source>
</evidence>
<accession>A0AAE3NA92</accession>
<proteinExistence type="predicted"/>
<organism evidence="1 2">
    <name type="scientific">Xenophilus arseniciresistens</name>
    <dbReference type="NCBI Taxonomy" id="1283306"/>
    <lineage>
        <taxon>Bacteria</taxon>
        <taxon>Pseudomonadati</taxon>
        <taxon>Pseudomonadota</taxon>
        <taxon>Betaproteobacteria</taxon>
        <taxon>Burkholderiales</taxon>
        <taxon>Comamonadaceae</taxon>
        <taxon>Xenophilus</taxon>
    </lineage>
</organism>
<comment type="caution">
    <text evidence="1">The sequence shown here is derived from an EMBL/GenBank/DDBJ whole genome shotgun (WGS) entry which is preliminary data.</text>
</comment>